<sequence length="111" mass="12322">MVGTRIVHDGPDSRWTEIHVNTFGLYFLTIACVEHSQASARVVPSVMGAYGVIQKHHSSVRLGSHIQAIKGDAMEKDWRKEMVVNGGGGDSFRGLNSSLWKKGKMEDRRRG</sequence>
<gene>
    <name evidence="1" type="ORF">DCAF_LOCUS24484</name>
</gene>
<evidence type="ECO:0000313" key="1">
    <source>
        <dbReference type="EMBL" id="CAK7352954.1"/>
    </source>
</evidence>
<organism evidence="1 2">
    <name type="scientific">Dovyalis caffra</name>
    <dbReference type="NCBI Taxonomy" id="77055"/>
    <lineage>
        <taxon>Eukaryota</taxon>
        <taxon>Viridiplantae</taxon>
        <taxon>Streptophyta</taxon>
        <taxon>Embryophyta</taxon>
        <taxon>Tracheophyta</taxon>
        <taxon>Spermatophyta</taxon>
        <taxon>Magnoliopsida</taxon>
        <taxon>eudicotyledons</taxon>
        <taxon>Gunneridae</taxon>
        <taxon>Pentapetalae</taxon>
        <taxon>rosids</taxon>
        <taxon>fabids</taxon>
        <taxon>Malpighiales</taxon>
        <taxon>Salicaceae</taxon>
        <taxon>Flacourtieae</taxon>
        <taxon>Dovyalis</taxon>
    </lineage>
</organism>
<evidence type="ECO:0000313" key="2">
    <source>
        <dbReference type="Proteomes" id="UP001314170"/>
    </source>
</evidence>
<name>A0AAV1SKS2_9ROSI</name>
<reference evidence="1 2" key="1">
    <citation type="submission" date="2024-01" db="EMBL/GenBank/DDBJ databases">
        <authorList>
            <person name="Waweru B."/>
        </authorList>
    </citation>
    <scope>NUCLEOTIDE SEQUENCE [LARGE SCALE GENOMIC DNA]</scope>
</reference>
<protein>
    <submittedName>
        <fullName evidence="1">Uncharacterized protein</fullName>
    </submittedName>
</protein>
<dbReference type="EMBL" id="CAWUPB010001194">
    <property type="protein sequence ID" value="CAK7352954.1"/>
    <property type="molecule type" value="Genomic_DNA"/>
</dbReference>
<keyword evidence="2" id="KW-1185">Reference proteome</keyword>
<proteinExistence type="predicted"/>
<dbReference type="AlphaFoldDB" id="A0AAV1SKS2"/>
<comment type="caution">
    <text evidence="1">The sequence shown here is derived from an EMBL/GenBank/DDBJ whole genome shotgun (WGS) entry which is preliminary data.</text>
</comment>
<dbReference type="Proteomes" id="UP001314170">
    <property type="component" value="Unassembled WGS sequence"/>
</dbReference>
<dbReference type="PROSITE" id="PS51257">
    <property type="entry name" value="PROKAR_LIPOPROTEIN"/>
    <property type="match status" value="1"/>
</dbReference>
<accession>A0AAV1SKS2</accession>